<feature type="binding site" evidence="9">
    <location>
        <position position="273"/>
    </location>
    <ligand>
        <name>K(+)</name>
        <dbReference type="ChEBI" id="CHEBI:29103"/>
    </ligand>
</feature>
<keyword evidence="1 9" id="KW-0808">Transferase</keyword>
<dbReference type="SUPFAM" id="SSF53613">
    <property type="entry name" value="Ribokinase-like"/>
    <property type="match status" value="1"/>
</dbReference>
<dbReference type="CDD" id="cd01174">
    <property type="entry name" value="ribokinase"/>
    <property type="match status" value="1"/>
</dbReference>
<gene>
    <name evidence="9" type="primary">rbsK</name>
    <name evidence="12" type="ORF">POF43_003100</name>
</gene>
<evidence type="ECO:0000256" key="9">
    <source>
        <dbReference type="HAMAP-Rule" id="MF_01987"/>
    </source>
</evidence>
<evidence type="ECO:0000256" key="5">
    <source>
        <dbReference type="ARBA" id="ARBA00022840"/>
    </source>
</evidence>
<evidence type="ECO:0000313" key="13">
    <source>
        <dbReference type="Proteomes" id="UP001156398"/>
    </source>
</evidence>
<feature type="binding site" evidence="9">
    <location>
        <position position="166"/>
    </location>
    <ligand>
        <name>substrate</name>
    </ligand>
</feature>
<dbReference type="PANTHER" id="PTHR10584">
    <property type="entry name" value="SUGAR KINASE"/>
    <property type="match status" value="1"/>
</dbReference>
<comment type="subcellular location">
    <subcellularLocation>
        <location evidence="9">Cytoplasm</location>
    </subcellularLocation>
</comment>
<comment type="catalytic activity">
    <reaction evidence="9">
        <text>D-ribose + ATP = D-ribose 5-phosphate + ADP + H(+)</text>
        <dbReference type="Rhea" id="RHEA:13697"/>
        <dbReference type="ChEBI" id="CHEBI:15378"/>
        <dbReference type="ChEBI" id="CHEBI:30616"/>
        <dbReference type="ChEBI" id="CHEBI:47013"/>
        <dbReference type="ChEBI" id="CHEBI:78346"/>
        <dbReference type="ChEBI" id="CHEBI:456216"/>
        <dbReference type="EC" id="2.7.1.15"/>
    </reaction>
</comment>
<keyword evidence="3 9" id="KW-0547">Nucleotide-binding</keyword>
<dbReference type="InterPro" id="IPR011877">
    <property type="entry name" value="Ribokinase"/>
</dbReference>
<feature type="binding site" evidence="9">
    <location>
        <begin position="37"/>
        <end position="39"/>
    </location>
    <ligand>
        <name>substrate</name>
    </ligand>
</feature>
<feature type="binding site" evidence="9">
    <location>
        <position position="310"/>
    </location>
    <ligand>
        <name>K(+)</name>
        <dbReference type="ChEBI" id="CHEBI:29103"/>
    </ligand>
</feature>
<name>A0ABT6VTB7_9ACTN</name>
<evidence type="ECO:0000256" key="8">
    <source>
        <dbReference type="ARBA" id="ARBA00023277"/>
    </source>
</evidence>
<evidence type="ECO:0000256" key="1">
    <source>
        <dbReference type="ARBA" id="ARBA00022679"/>
    </source>
</evidence>
<feature type="active site" description="Proton acceptor" evidence="9">
    <location>
        <position position="277"/>
    </location>
</feature>
<comment type="cofactor">
    <cofactor evidence="9">
        <name>Mg(2+)</name>
        <dbReference type="ChEBI" id="CHEBI:18420"/>
    </cofactor>
    <text evidence="9">Requires a divalent cation, most likely magnesium in vivo, as an electrophilic catalyst to aid phosphoryl group transfer. It is the chelate of the metal and the nucleotide that is the actual substrate.</text>
</comment>
<evidence type="ECO:0000256" key="6">
    <source>
        <dbReference type="ARBA" id="ARBA00022842"/>
    </source>
</evidence>
<feature type="binding site" evidence="9">
    <location>
        <position position="210"/>
    </location>
    <ligand>
        <name>ATP</name>
        <dbReference type="ChEBI" id="CHEBI:30616"/>
    </ligand>
</feature>
<dbReference type="InterPro" id="IPR011611">
    <property type="entry name" value="PfkB_dom"/>
</dbReference>
<organism evidence="12 13">
    <name type="scientific">Streptantibioticus silvisoli</name>
    <dbReference type="NCBI Taxonomy" id="2705255"/>
    <lineage>
        <taxon>Bacteria</taxon>
        <taxon>Bacillati</taxon>
        <taxon>Actinomycetota</taxon>
        <taxon>Actinomycetes</taxon>
        <taxon>Kitasatosporales</taxon>
        <taxon>Streptomycetaceae</taxon>
        <taxon>Streptantibioticus</taxon>
    </lineage>
</organism>
<evidence type="ECO:0000256" key="3">
    <source>
        <dbReference type="ARBA" id="ARBA00022741"/>
    </source>
</evidence>
<dbReference type="PRINTS" id="PR00990">
    <property type="entry name" value="RIBOKINASE"/>
</dbReference>
<keyword evidence="8 9" id="KW-0119">Carbohydrate metabolism</keyword>
<sequence length="333" mass="33515">MNTGETPPEPPARPAAPRPPASRSDTPRPVVVFGSLNRDIRLAAERIARPGETVGGAELTSRWGGKGANQAVAAARLGGGPVLFVGAVGDDVTGREALAALDADGVDRRHVAVVPGTPTGTAVVIVEDAGDNAITVAPGANATVRAAQLAPVLAEREPGVLVACFEVPLDEVRAAARLAADAGWQVIVNPAPATARLTGRWPDGCLFTPNAHELAALTGGSADAPGIGARRLAADLRGTVVATLGGDGALVAGHREDGADRVAAPRVAVRDTTGAGDAFNGTLAWCLARDTELVEAARVAVAAASASTEHEGAREGMVDLATLTRLAGLPTTD</sequence>
<comment type="function">
    <text evidence="9">Catalyzes the phosphorylation of ribose at O-5 in a reaction requiring ATP and magnesium. The resulting D-ribose-5-phosphate can then be used either for sythesis of nucleotides, histidine, and tryptophan, or as a component of the pentose phosphate pathway.</text>
</comment>
<comment type="pathway">
    <text evidence="9">Carbohydrate metabolism; D-ribose degradation; D-ribose 5-phosphate from beta-D-ribopyranose: step 2/2.</text>
</comment>
<dbReference type="GO" id="GO:0004747">
    <property type="term" value="F:ribokinase activity"/>
    <property type="evidence" value="ECO:0007669"/>
    <property type="project" value="UniProtKB-EC"/>
</dbReference>
<feature type="binding site" evidence="9">
    <location>
        <position position="277"/>
    </location>
    <ligand>
        <name>substrate</name>
    </ligand>
</feature>
<keyword evidence="13" id="KW-1185">Reference proteome</keyword>
<dbReference type="PANTHER" id="PTHR10584:SF166">
    <property type="entry name" value="RIBOKINASE"/>
    <property type="match status" value="1"/>
</dbReference>
<reference evidence="12 13" key="1">
    <citation type="submission" date="2023-05" db="EMBL/GenBank/DDBJ databases">
        <title>Streptantibioticus silvisoli sp. nov., acidotolerant actinomycetes 1 from pine litter.</title>
        <authorList>
            <person name="Swiecimska M."/>
            <person name="Golinska P."/>
            <person name="Sangal V."/>
            <person name="Wachnowicz B."/>
            <person name="Goodfellow M."/>
        </authorList>
    </citation>
    <scope>NUCLEOTIDE SEQUENCE [LARGE SCALE GENOMIC DNA]</scope>
    <source>
        <strain evidence="12 13">SL54</strain>
    </source>
</reference>
<feature type="region of interest" description="Disordered" evidence="10">
    <location>
        <begin position="1"/>
        <end position="29"/>
    </location>
</feature>
<comment type="caution">
    <text evidence="9">Lacks conserved residue(s) required for the propagation of feature annotation.</text>
</comment>
<dbReference type="EMBL" id="JAAGKO020000003">
    <property type="protein sequence ID" value="MDI5961717.1"/>
    <property type="molecule type" value="Genomic_DNA"/>
</dbReference>
<comment type="subunit">
    <text evidence="9">Homodimer.</text>
</comment>
<accession>A0ABT6VTB7</accession>
<feature type="binding site" evidence="9">
    <location>
        <begin position="243"/>
        <end position="248"/>
    </location>
    <ligand>
        <name>ATP</name>
        <dbReference type="ChEBI" id="CHEBI:30616"/>
    </ligand>
</feature>
<evidence type="ECO:0000256" key="2">
    <source>
        <dbReference type="ARBA" id="ARBA00022723"/>
    </source>
</evidence>
<keyword evidence="9" id="KW-0963">Cytoplasm</keyword>
<keyword evidence="4 9" id="KW-0418">Kinase</keyword>
<proteinExistence type="inferred from homology"/>
<evidence type="ECO:0000256" key="10">
    <source>
        <dbReference type="SAM" id="MobiDB-lite"/>
    </source>
</evidence>
<feature type="domain" description="Carbohydrate kinase PfkB" evidence="11">
    <location>
        <begin position="30"/>
        <end position="316"/>
    </location>
</feature>
<dbReference type="Gene3D" id="3.40.1190.20">
    <property type="match status" value="1"/>
</dbReference>
<dbReference type="EC" id="2.7.1.15" evidence="9"/>
<evidence type="ECO:0000256" key="7">
    <source>
        <dbReference type="ARBA" id="ARBA00022958"/>
    </source>
</evidence>
<feature type="binding site" evidence="9">
    <location>
        <position position="312"/>
    </location>
    <ligand>
        <name>K(+)</name>
        <dbReference type="ChEBI" id="CHEBI:29103"/>
    </ligand>
</feature>
<feature type="binding site" evidence="9">
    <location>
        <position position="307"/>
    </location>
    <ligand>
        <name>K(+)</name>
        <dbReference type="ChEBI" id="CHEBI:29103"/>
    </ligand>
</feature>
<keyword evidence="5 9" id="KW-0067">ATP-binding</keyword>
<feature type="binding site" evidence="9">
    <location>
        <begin position="276"/>
        <end position="277"/>
    </location>
    <ligand>
        <name>ATP</name>
        <dbReference type="ChEBI" id="CHEBI:30616"/>
    </ligand>
</feature>
<dbReference type="InterPro" id="IPR029056">
    <property type="entry name" value="Ribokinase-like"/>
</dbReference>
<feature type="compositionally biased region" description="Pro residues" evidence="10">
    <location>
        <begin position="7"/>
        <end position="20"/>
    </location>
</feature>
<dbReference type="RefSeq" id="WP_282704388.1">
    <property type="nucleotide sequence ID" value="NZ_JAAGKO020000003.1"/>
</dbReference>
<evidence type="ECO:0000256" key="4">
    <source>
        <dbReference type="ARBA" id="ARBA00022777"/>
    </source>
</evidence>
<dbReference type="Pfam" id="PF00294">
    <property type="entry name" value="PfkB"/>
    <property type="match status" value="1"/>
</dbReference>
<dbReference type="Proteomes" id="UP001156398">
    <property type="component" value="Unassembled WGS sequence"/>
</dbReference>
<keyword evidence="7 9" id="KW-0630">Potassium</keyword>
<comment type="similarity">
    <text evidence="9">Belongs to the carbohydrate kinase PfkB family. Ribokinase subfamily.</text>
</comment>
<dbReference type="InterPro" id="IPR002139">
    <property type="entry name" value="Ribo/fructo_kinase"/>
</dbReference>
<comment type="activity regulation">
    <text evidence="9">Activated by a monovalent cation that binds near, but not in, the active site. The most likely occupant of the site in vivo is potassium. Ion binding induces a conformational change that may alter substrate affinity.</text>
</comment>
<dbReference type="HAMAP" id="MF_01987">
    <property type="entry name" value="Ribokinase"/>
    <property type="match status" value="1"/>
</dbReference>
<protein>
    <recommendedName>
        <fullName evidence="9">Ribokinase</fullName>
        <shortName evidence="9">RK</shortName>
        <ecNumber evidence="9">2.7.1.15</ecNumber>
    </recommendedName>
</protein>
<keyword evidence="2 9" id="KW-0479">Metal-binding</keyword>
<comment type="caution">
    <text evidence="12">The sequence shown here is derived from an EMBL/GenBank/DDBJ whole genome shotgun (WGS) entry which is preliminary data.</text>
</comment>
<evidence type="ECO:0000313" key="12">
    <source>
        <dbReference type="EMBL" id="MDI5961717.1"/>
    </source>
</evidence>
<evidence type="ECO:0000259" key="11">
    <source>
        <dbReference type="Pfam" id="PF00294"/>
    </source>
</evidence>
<keyword evidence="6 9" id="KW-0460">Magnesium</keyword>
<feature type="binding site" evidence="9">
    <location>
        <begin position="65"/>
        <end position="69"/>
    </location>
    <ligand>
        <name>substrate</name>
    </ligand>
</feature>
<feature type="binding site" evidence="9">
    <location>
        <position position="271"/>
    </location>
    <ligand>
        <name>K(+)</name>
        <dbReference type="ChEBI" id="CHEBI:29103"/>
    </ligand>
</feature>